<dbReference type="PROSITE" id="PS51352">
    <property type="entry name" value="THIOREDOXIN_2"/>
    <property type="match status" value="1"/>
</dbReference>
<evidence type="ECO:0000313" key="3">
    <source>
        <dbReference type="Proteomes" id="UP000518752"/>
    </source>
</evidence>
<dbReference type="InterPro" id="IPR013766">
    <property type="entry name" value="Thioredoxin_domain"/>
</dbReference>
<dbReference type="InterPro" id="IPR036249">
    <property type="entry name" value="Thioredoxin-like_sf"/>
</dbReference>
<feature type="domain" description="Thioredoxin" evidence="1">
    <location>
        <begin position="8"/>
        <end position="166"/>
    </location>
</feature>
<dbReference type="Proteomes" id="UP000518752">
    <property type="component" value="Unassembled WGS sequence"/>
</dbReference>
<gene>
    <name evidence="2" type="ORF">D9757_015445</name>
</gene>
<dbReference type="AlphaFoldDB" id="A0A8H5HRW3"/>
<accession>A0A8H5HRW3</accession>
<comment type="caution">
    <text evidence="2">The sequence shown here is derived from an EMBL/GenBank/DDBJ whole genome shotgun (WGS) entry which is preliminary data.</text>
</comment>
<name>A0A8H5HRW3_9AGAR</name>
<keyword evidence="3" id="KW-1185">Reference proteome</keyword>
<evidence type="ECO:0000313" key="2">
    <source>
        <dbReference type="EMBL" id="KAF5388456.1"/>
    </source>
</evidence>
<organism evidence="2 3">
    <name type="scientific">Collybiopsis confluens</name>
    <dbReference type="NCBI Taxonomy" id="2823264"/>
    <lineage>
        <taxon>Eukaryota</taxon>
        <taxon>Fungi</taxon>
        <taxon>Dikarya</taxon>
        <taxon>Basidiomycota</taxon>
        <taxon>Agaricomycotina</taxon>
        <taxon>Agaricomycetes</taxon>
        <taxon>Agaricomycetidae</taxon>
        <taxon>Agaricales</taxon>
        <taxon>Marasmiineae</taxon>
        <taxon>Omphalotaceae</taxon>
        <taxon>Collybiopsis</taxon>
    </lineage>
</organism>
<dbReference type="InterPro" id="IPR036537">
    <property type="entry name" value="Adaptor_Cbl_N_dom_sf"/>
</dbReference>
<dbReference type="Pfam" id="PF00578">
    <property type="entry name" value="AhpC-TSA"/>
    <property type="match status" value="1"/>
</dbReference>
<dbReference type="InterPro" id="IPR059179">
    <property type="entry name" value="MLKL-like_MCAfunc"/>
</dbReference>
<dbReference type="Gene3D" id="3.40.30.10">
    <property type="entry name" value="Glutaredoxin"/>
    <property type="match status" value="1"/>
</dbReference>
<dbReference type="GO" id="GO:0016491">
    <property type="term" value="F:oxidoreductase activity"/>
    <property type="evidence" value="ECO:0007669"/>
    <property type="project" value="InterPro"/>
</dbReference>
<dbReference type="InterPro" id="IPR054000">
    <property type="entry name" value="MLKL_N"/>
</dbReference>
<dbReference type="CDD" id="cd21037">
    <property type="entry name" value="MLKL_NTD"/>
    <property type="match status" value="1"/>
</dbReference>
<sequence length="1085" mass="120363">MANVRPELNVGATAPDFESTIASGPLKYHEWVGESWSIVFSHPESALVTELTELARKLPDIEKRGVKVVGFSRDWSNEGAQWGRILQDNGPQSGLGKDVHILSDEQARMSTLYGMISDQNSGATPSVPNTTFLVDHKKVIKLVLTFPTCLSTGFDQILQFVDDNAGPLQDLSAETFGLDVHGKPLPSQVTSTTGQEGEGKAARVVTIVAGATNYIQQALAIMDNIADIGKDLPFVSPAFILLKTIIDIEQRAQDVDTKCVDLVQRCTFMLSHLPALKNIKITDSTRQVIDRMNEVLKKAAALIQAYRKQGVIARRLSIQNKDRFVSCASSLTDCTNDLTISLQIHQSTQLDILIQPAPSDPADEEAAKWVAAHGGIDAVRSNEALVKQFASEMKLSVDDKVMEQLNTNITEALQQNQDRLEQSLNEIVSASVIEGIKGLAARLNESANEPTFICVQCDKEFRDSTNGDKSCSFHVSEIYTASKNYACCGAKNPCQVRRHRSEHHCDYLYGKFFLYARQLVVDQWIDIKDYNFDTKEEIEASWTPELPTILIRVGNVSPSTPYLFKTYNTHDLEVASKTAEITHQTVIFRTSHSKDQFGIAEWELSAGVITGITVSVKAATSSKPFVRYCPIDITTATVSGEIKAKSEGGFRSYKPNKPYVLPKVQKVTAILPERALRAVRKDFKTRTSSKLPVVLSVMSDPPLVANAQFARTERDNFTGEISVFNKNPARSQETISISSVTAFYRLIGDETYHPVHSLELVNGTTLPASIDPRQNWTMKFIAHISRSEEEQEINTKWWNSSFIARKRPLRLKLVLKDIEDEECSLVLDYVFPGVELSKPSWDSLGYFYIEEPRSWNRYGIDITKPLYEGDSVVLAIRHSSLNTETLKAAVYQAQKSDKGESEIDLKIGQTLQEGMSDAWTWKCWALVDLSCQAVYAFKILITKDIVGTTGYACLAYVPCPQYGEVLDEERPIQYANELVQFPTLDLYVPEPVMLDDEFDDFVPEAVPPPPPPTLPAGVETSAVGVGGNTTSTSAAQLVIPDDVRQRLISIDDSLSRQAATSIEQNTSLARIAVLLEQLIENLKAK</sequence>
<dbReference type="SUPFAM" id="SSF52833">
    <property type="entry name" value="Thioredoxin-like"/>
    <property type="match status" value="1"/>
</dbReference>
<evidence type="ECO:0000259" key="1">
    <source>
        <dbReference type="PROSITE" id="PS51352"/>
    </source>
</evidence>
<dbReference type="OrthoDB" id="61437at2759"/>
<proteinExistence type="predicted"/>
<dbReference type="InterPro" id="IPR000866">
    <property type="entry name" value="AhpC/TSA"/>
</dbReference>
<reference evidence="2 3" key="1">
    <citation type="journal article" date="2020" name="ISME J.">
        <title>Uncovering the hidden diversity of litter-decomposition mechanisms in mushroom-forming fungi.</title>
        <authorList>
            <person name="Floudas D."/>
            <person name="Bentzer J."/>
            <person name="Ahren D."/>
            <person name="Johansson T."/>
            <person name="Persson P."/>
            <person name="Tunlid A."/>
        </authorList>
    </citation>
    <scope>NUCLEOTIDE SEQUENCE [LARGE SCALE GENOMIC DNA]</scope>
    <source>
        <strain evidence="2 3">CBS 406.79</strain>
    </source>
</reference>
<protein>
    <recommendedName>
        <fullName evidence="1">Thioredoxin domain-containing protein</fullName>
    </recommendedName>
</protein>
<dbReference type="Gene3D" id="1.20.930.20">
    <property type="entry name" value="Adaptor protein Cbl, N-terminal domain"/>
    <property type="match status" value="1"/>
</dbReference>
<dbReference type="GO" id="GO:0016209">
    <property type="term" value="F:antioxidant activity"/>
    <property type="evidence" value="ECO:0007669"/>
    <property type="project" value="InterPro"/>
</dbReference>
<dbReference type="EMBL" id="JAACJN010000030">
    <property type="protein sequence ID" value="KAF5388456.1"/>
    <property type="molecule type" value="Genomic_DNA"/>
</dbReference>
<dbReference type="GO" id="GO:0007166">
    <property type="term" value="P:cell surface receptor signaling pathway"/>
    <property type="evidence" value="ECO:0007669"/>
    <property type="project" value="InterPro"/>
</dbReference>
<dbReference type="Pfam" id="PF22215">
    <property type="entry name" value="MLKL_N"/>
    <property type="match status" value="1"/>
</dbReference>